<keyword evidence="2" id="KW-1185">Reference proteome</keyword>
<dbReference type="RefSeq" id="WP_184162721.1">
    <property type="nucleotide sequence ID" value="NZ_JACHLN010000001.1"/>
</dbReference>
<name>A0A7W7JZR9_9SPHN</name>
<dbReference type="Proteomes" id="UP000575241">
    <property type="component" value="Unassembled WGS sequence"/>
</dbReference>
<accession>A0A7W7JZR9</accession>
<dbReference type="EMBL" id="JACHLN010000001">
    <property type="protein sequence ID" value="MBB4837730.1"/>
    <property type="molecule type" value="Genomic_DNA"/>
</dbReference>
<comment type="caution">
    <text evidence="1">The sequence shown here is derived from an EMBL/GenBank/DDBJ whole genome shotgun (WGS) entry which is preliminary data.</text>
</comment>
<dbReference type="AlphaFoldDB" id="A0A7W7JZR9"/>
<dbReference type="InterPro" id="IPR013324">
    <property type="entry name" value="RNA_pol_sigma_r3/r4-like"/>
</dbReference>
<organism evidence="1 2">
    <name type="scientific">Sphingomonas kyeonggiensis</name>
    <dbReference type="NCBI Taxonomy" id="1268553"/>
    <lineage>
        <taxon>Bacteria</taxon>
        <taxon>Pseudomonadati</taxon>
        <taxon>Pseudomonadota</taxon>
        <taxon>Alphaproteobacteria</taxon>
        <taxon>Sphingomonadales</taxon>
        <taxon>Sphingomonadaceae</taxon>
        <taxon>Sphingomonas</taxon>
    </lineage>
</organism>
<dbReference type="SUPFAM" id="SSF88659">
    <property type="entry name" value="Sigma3 and sigma4 domains of RNA polymerase sigma factors"/>
    <property type="match status" value="1"/>
</dbReference>
<evidence type="ECO:0000313" key="2">
    <source>
        <dbReference type="Proteomes" id="UP000575241"/>
    </source>
</evidence>
<evidence type="ECO:0000313" key="1">
    <source>
        <dbReference type="EMBL" id="MBB4837730.1"/>
    </source>
</evidence>
<protein>
    <submittedName>
        <fullName evidence="1">Uncharacterized protein</fullName>
    </submittedName>
</protein>
<gene>
    <name evidence="1" type="ORF">HNP52_000781</name>
</gene>
<sequence>MRERHQTALRMREEGATFQAIGDALHVSASRANVIYQRALEIQAEEAAGMSLAAIRILRNYRGDLHELASFAERDPHGACTLLIQEPNCLRRHAYQIIAWLTAGNREKP</sequence>
<reference evidence="1 2" key="1">
    <citation type="submission" date="2020-08" db="EMBL/GenBank/DDBJ databases">
        <title>Functional genomics of gut bacteria from endangered species of beetles.</title>
        <authorList>
            <person name="Carlos-Shanley C."/>
        </authorList>
    </citation>
    <scope>NUCLEOTIDE SEQUENCE [LARGE SCALE GENOMIC DNA]</scope>
    <source>
        <strain evidence="1 2">S00224</strain>
    </source>
</reference>
<proteinExistence type="predicted"/>